<reference evidence="10 11" key="1">
    <citation type="submission" date="2020-01" db="EMBL/GenBank/DDBJ databases">
        <title>Kibdelosporangium persica a novel Actinomycetes from a hot desert in Iran.</title>
        <authorList>
            <person name="Safaei N."/>
            <person name="Zaburannyi N."/>
            <person name="Mueller R."/>
            <person name="Wink J."/>
        </authorList>
    </citation>
    <scope>NUCLEOTIDE SEQUENCE [LARGE SCALE GENOMIC DNA]</scope>
    <source>
        <strain evidence="10 11">4NS15</strain>
    </source>
</reference>
<comment type="cofactor">
    <cofactor evidence="1 6">
        <name>FAD</name>
        <dbReference type="ChEBI" id="CHEBI:57692"/>
    </cofactor>
</comment>
<proteinExistence type="inferred from homology"/>
<dbReference type="Pfam" id="PF02770">
    <property type="entry name" value="Acyl-CoA_dh_M"/>
    <property type="match status" value="1"/>
</dbReference>
<keyword evidence="11" id="KW-1185">Reference proteome</keyword>
<keyword evidence="4 6" id="KW-0274">FAD</keyword>
<dbReference type="InterPro" id="IPR006091">
    <property type="entry name" value="Acyl-CoA_Oxase/DH_mid-dom"/>
</dbReference>
<dbReference type="InterPro" id="IPR009100">
    <property type="entry name" value="AcylCoA_DH/oxidase_NM_dom_sf"/>
</dbReference>
<dbReference type="Gene3D" id="1.10.540.10">
    <property type="entry name" value="Acyl-CoA dehydrogenase/oxidase, N-terminal domain"/>
    <property type="match status" value="1"/>
</dbReference>
<dbReference type="Gene3D" id="1.20.140.10">
    <property type="entry name" value="Butyryl-CoA Dehydrogenase, subunit A, domain 3"/>
    <property type="match status" value="1"/>
</dbReference>
<dbReference type="Proteomes" id="UP000763557">
    <property type="component" value="Unassembled WGS sequence"/>
</dbReference>
<dbReference type="InterPro" id="IPR013786">
    <property type="entry name" value="AcylCoA_DH/ox_N"/>
</dbReference>
<sequence length="356" mass="38019">MDFGHTPEEADFRDHVRDHLRGMVSDAEMSGADERPLYRRLGAAGLLGVAWPVEYGGQGRSTVFQSIVSEEIVRAGIPDALFVNGILTVGRLVLNAGTPAQRSRLLPGLASGEIFAGVLYTEPEAGSDLAALSTTAIPVKDGFVLSGTKVFGLKSGIADVGLCAARVPGRGGYAEITLFLVDMRAEGVHITALDGLPEERFHVVELDDVRVTPDDVVGGLGNGWSMVLEALPYERIGFDFSIRAERWYGLVRQTGDDPADTVTSARYAARVEAARLLSWKASAAVDSVSTSVAKWYGSELAAELAGWAVRKHAPDIPAEVERAYREAPGLTLSGGTSEMMLQTLAQHLPDTVDRVG</sequence>
<evidence type="ECO:0000313" key="10">
    <source>
        <dbReference type="EMBL" id="NRN71089.1"/>
    </source>
</evidence>
<evidence type="ECO:0000256" key="2">
    <source>
        <dbReference type="ARBA" id="ARBA00009347"/>
    </source>
</evidence>
<gene>
    <name evidence="10" type="ORF">GC106_83640</name>
</gene>
<feature type="domain" description="Acyl-CoA dehydrogenase/oxidase N-terminal" evidence="9">
    <location>
        <begin position="6"/>
        <end position="113"/>
    </location>
</feature>
<dbReference type="InterPro" id="IPR052161">
    <property type="entry name" value="Mycobact_Acyl-CoA_DH"/>
</dbReference>
<feature type="domain" description="Acyl-CoA oxidase/dehydrogenase middle" evidence="8">
    <location>
        <begin position="119"/>
        <end position="209"/>
    </location>
</feature>
<keyword evidence="5 6" id="KW-0560">Oxidoreductase</keyword>
<dbReference type="EMBL" id="JAAATY010000051">
    <property type="protein sequence ID" value="NRN71089.1"/>
    <property type="molecule type" value="Genomic_DNA"/>
</dbReference>
<dbReference type="InterPro" id="IPR046373">
    <property type="entry name" value="Acyl-CoA_Oxase/DH_mid-dom_sf"/>
</dbReference>
<evidence type="ECO:0000256" key="1">
    <source>
        <dbReference type="ARBA" id="ARBA00001974"/>
    </source>
</evidence>
<evidence type="ECO:0000256" key="6">
    <source>
        <dbReference type="RuleBase" id="RU362125"/>
    </source>
</evidence>
<dbReference type="InterPro" id="IPR036250">
    <property type="entry name" value="AcylCo_DH-like_C"/>
</dbReference>
<feature type="domain" description="Acyl-CoA dehydrogenase/oxidase C-terminal" evidence="7">
    <location>
        <begin position="255"/>
        <end position="348"/>
    </location>
</feature>
<dbReference type="InterPro" id="IPR037069">
    <property type="entry name" value="AcylCoA_DH/ox_N_sf"/>
</dbReference>
<dbReference type="SUPFAM" id="SSF56645">
    <property type="entry name" value="Acyl-CoA dehydrogenase NM domain-like"/>
    <property type="match status" value="1"/>
</dbReference>
<dbReference type="Pfam" id="PF00441">
    <property type="entry name" value="Acyl-CoA_dh_1"/>
    <property type="match status" value="1"/>
</dbReference>
<dbReference type="Pfam" id="PF02771">
    <property type="entry name" value="Acyl-CoA_dh_N"/>
    <property type="match status" value="1"/>
</dbReference>
<evidence type="ECO:0000259" key="8">
    <source>
        <dbReference type="Pfam" id="PF02770"/>
    </source>
</evidence>
<dbReference type="RefSeq" id="WP_173142270.1">
    <property type="nucleotide sequence ID" value="NZ_CBCSGW010000025.1"/>
</dbReference>
<keyword evidence="3 6" id="KW-0285">Flavoprotein</keyword>
<name>A0ABX2FI51_9PSEU</name>
<evidence type="ECO:0000259" key="9">
    <source>
        <dbReference type="Pfam" id="PF02771"/>
    </source>
</evidence>
<comment type="similarity">
    <text evidence="2 6">Belongs to the acyl-CoA dehydrogenase family.</text>
</comment>
<dbReference type="Gene3D" id="2.40.110.10">
    <property type="entry name" value="Butyryl-CoA Dehydrogenase, subunit A, domain 2"/>
    <property type="match status" value="1"/>
</dbReference>
<evidence type="ECO:0000313" key="11">
    <source>
        <dbReference type="Proteomes" id="UP000763557"/>
    </source>
</evidence>
<comment type="caution">
    <text evidence="10">The sequence shown here is derived from an EMBL/GenBank/DDBJ whole genome shotgun (WGS) entry which is preliminary data.</text>
</comment>
<evidence type="ECO:0000256" key="5">
    <source>
        <dbReference type="ARBA" id="ARBA00023002"/>
    </source>
</evidence>
<dbReference type="SUPFAM" id="SSF47203">
    <property type="entry name" value="Acyl-CoA dehydrogenase C-terminal domain-like"/>
    <property type="match status" value="1"/>
</dbReference>
<accession>A0ABX2FI51</accession>
<evidence type="ECO:0000256" key="3">
    <source>
        <dbReference type="ARBA" id="ARBA00022630"/>
    </source>
</evidence>
<evidence type="ECO:0000259" key="7">
    <source>
        <dbReference type="Pfam" id="PF00441"/>
    </source>
</evidence>
<evidence type="ECO:0000256" key="4">
    <source>
        <dbReference type="ARBA" id="ARBA00022827"/>
    </source>
</evidence>
<dbReference type="InterPro" id="IPR009075">
    <property type="entry name" value="AcylCo_DH/oxidase_C"/>
</dbReference>
<dbReference type="PANTHER" id="PTHR43292:SF4">
    <property type="entry name" value="ACYL-COA DEHYDROGENASE FADE34"/>
    <property type="match status" value="1"/>
</dbReference>
<protein>
    <submittedName>
        <fullName evidence="10">Butyryl-CoA dehydrogenase</fullName>
    </submittedName>
</protein>
<dbReference type="PANTHER" id="PTHR43292">
    <property type="entry name" value="ACYL-COA DEHYDROGENASE"/>
    <property type="match status" value="1"/>
</dbReference>
<organism evidence="10 11">
    <name type="scientific">Kibdelosporangium persicum</name>
    <dbReference type="NCBI Taxonomy" id="2698649"/>
    <lineage>
        <taxon>Bacteria</taxon>
        <taxon>Bacillati</taxon>
        <taxon>Actinomycetota</taxon>
        <taxon>Actinomycetes</taxon>
        <taxon>Pseudonocardiales</taxon>
        <taxon>Pseudonocardiaceae</taxon>
        <taxon>Kibdelosporangium</taxon>
    </lineage>
</organism>